<dbReference type="PANTHER" id="PTHR43861">
    <property type="entry name" value="TRANS-ACONITATE 2-METHYLTRANSFERASE-RELATED"/>
    <property type="match status" value="1"/>
</dbReference>
<reference evidence="1 2" key="1">
    <citation type="submission" date="2023-07" db="EMBL/GenBank/DDBJ databases">
        <title>Sorghum-associated microbial communities from plants grown in Nebraska, USA.</title>
        <authorList>
            <person name="Schachtman D."/>
        </authorList>
    </citation>
    <scope>NUCLEOTIDE SEQUENCE [LARGE SCALE GENOMIC DNA]</scope>
    <source>
        <strain evidence="1 2">BE316</strain>
    </source>
</reference>
<dbReference type="InterPro" id="IPR029063">
    <property type="entry name" value="SAM-dependent_MTases_sf"/>
</dbReference>
<keyword evidence="1" id="KW-0808">Transferase</keyword>
<dbReference type="SUPFAM" id="SSF53335">
    <property type="entry name" value="S-adenosyl-L-methionine-dependent methyltransferases"/>
    <property type="match status" value="1"/>
</dbReference>
<keyword evidence="1" id="KW-0489">Methyltransferase</keyword>
<evidence type="ECO:0000313" key="1">
    <source>
        <dbReference type="EMBL" id="MDR7333938.1"/>
    </source>
</evidence>
<dbReference type="CDD" id="cd02440">
    <property type="entry name" value="AdoMet_MTases"/>
    <property type="match status" value="1"/>
</dbReference>
<dbReference type="Pfam" id="PF13489">
    <property type="entry name" value="Methyltransf_23"/>
    <property type="match status" value="1"/>
</dbReference>
<keyword evidence="2" id="KW-1185">Reference proteome</keyword>
<dbReference type="GO" id="GO:0032259">
    <property type="term" value="P:methylation"/>
    <property type="evidence" value="ECO:0007669"/>
    <property type="project" value="UniProtKB-KW"/>
</dbReference>
<dbReference type="RefSeq" id="WP_310330077.1">
    <property type="nucleotide sequence ID" value="NZ_JAVDXV010000006.1"/>
</dbReference>
<name>A0ABU2A9Q8_9BURK</name>
<dbReference type="PANTHER" id="PTHR43861:SF6">
    <property type="entry name" value="METHYLTRANSFERASE TYPE 11"/>
    <property type="match status" value="1"/>
</dbReference>
<proteinExistence type="predicted"/>
<comment type="caution">
    <text evidence="1">The sequence shown here is derived from an EMBL/GenBank/DDBJ whole genome shotgun (WGS) entry which is preliminary data.</text>
</comment>
<protein>
    <submittedName>
        <fullName evidence="1">2-polyprenyl-3-methyl-5-hydroxy-6-metoxy-1, 4-benzoquinol methylase</fullName>
    </submittedName>
</protein>
<dbReference type="Gene3D" id="3.40.50.150">
    <property type="entry name" value="Vaccinia Virus protein VP39"/>
    <property type="match status" value="1"/>
</dbReference>
<sequence>MSTTELDDRACALCACGDYRLVCEKAGARYVQCAGCSVVRQHPYPSADDIADYYEHYQSHKTAQSDYLSEAGYEAFRRDKLLTFADLGLPADGFAGKAVLDVGCATGQFLHMLADSGAARIHGVDASAECIATARASGLDCERTDFLALQGRYDVLTMWHLIEHLPRPQDFLQHAYELLAPGGWLLVETPVIGLISEAFGADWRYFMPTEHINLFTPDALIRFASQAGFSMRGQVRFGSGNDSGVVPAVNKRAMDRIAKQSGFGDTLVLWLVKNP</sequence>
<dbReference type="EMBL" id="JAVDXV010000006">
    <property type="protein sequence ID" value="MDR7333938.1"/>
    <property type="molecule type" value="Genomic_DNA"/>
</dbReference>
<dbReference type="Proteomes" id="UP001180825">
    <property type="component" value="Unassembled WGS sequence"/>
</dbReference>
<dbReference type="GO" id="GO:0008168">
    <property type="term" value="F:methyltransferase activity"/>
    <property type="evidence" value="ECO:0007669"/>
    <property type="project" value="UniProtKB-KW"/>
</dbReference>
<accession>A0ABU2A9Q8</accession>
<gene>
    <name evidence="1" type="ORF">J2X21_003090</name>
</gene>
<evidence type="ECO:0000313" key="2">
    <source>
        <dbReference type="Proteomes" id="UP001180825"/>
    </source>
</evidence>
<organism evidence="1 2">
    <name type="scientific">Roseateles asaccharophilus</name>
    <dbReference type="NCBI Taxonomy" id="582607"/>
    <lineage>
        <taxon>Bacteria</taxon>
        <taxon>Pseudomonadati</taxon>
        <taxon>Pseudomonadota</taxon>
        <taxon>Betaproteobacteria</taxon>
        <taxon>Burkholderiales</taxon>
        <taxon>Sphaerotilaceae</taxon>
        <taxon>Roseateles</taxon>
    </lineage>
</organism>